<dbReference type="InterPro" id="IPR000961">
    <property type="entry name" value="AGC-kinase_C"/>
</dbReference>
<evidence type="ECO:0000256" key="10">
    <source>
        <dbReference type="ARBA" id="ARBA00047298"/>
    </source>
</evidence>
<keyword evidence="8 12" id="KW-0067">ATP-binding</keyword>
<evidence type="ECO:0000256" key="12">
    <source>
        <dbReference type="PROSITE-ProRule" id="PRU10141"/>
    </source>
</evidence>
<dbReference type="CDD" id="cd00038">
    <property type="entry name" value="CAP_ED"/>
    <property type="match status" value="2"/>
</dbReference>
<feature type="region of interest" description="Disordered" evidence="13">
    <location>
        <begin position="2139"/>
        <end position="2182"/>
    </location>
</feature>
<dbReference type="Proteomes" id="UP001530293">
    <property type="component" value="Unassembled WGS sequence"/>
</dbReference>
<keyword evidence="5" id="KW-0808">Transferase</keyword>
<keyword evidence="7" id="KW-0418">Kinase</keyword>
<dbReference type="PANTHER" id="PTHR24353:SF147">
    <property type="entry name" value="CGMP-DEPENDENT SERINE_THREONIN PROTEIN KINASE-RELATED"/>
    <property type="match status" value="1"/>
</dbReference>
<feature type="compositionally biased region" description="Acidic residues" evidence="13">
    <location>
        <begin position="1"/>
        <end position="19"/>
    </location>
</feature>
<dbReference type="PROSITE" id="PS50042">
    <property type="entry name" value="CNMP_BINDING_3"/>
    <property type="match status" value="2"/>
</dbReference>
<evidence type="ECO:0000256" key="7">
    <source>
        <dbReference type="ARBA" id="ARBA00022777"/>
    </source>
</evidence>
<dbReference type="PROSITE" id="PS50011">
    <property type="entry name" value="PROTEIN_KINASE_DOM"/>
    <property type="match status" value="1"/>
</dbReference>
<evidence type="ECO:0000313" key="19">
    <source>
        <dbReference type="Proteomes" id="UP001530293"/>
    </source>
</evidence>
<evidence type="ECO:0000256" key="8">
    <source>
        <dbReference type="ARBA" id="ARBA00022840"/>
    </source>
</evidence>
<dbReference type="Gene3D" id="2.60.120.10">
    <property type="entry name" value="Jelly Rolls"/>
    <property type="match status" value="2"/>
</dbReference>
<dbReference type="GO" id="GO:0030553">
    <property type="term" value="F:cGMP binding"/>
    <property type="evidence" value="ECO:0007669"/>
    <property type="project" value="UniProtKB-KW"/>
</dbReference>
<comment type="caution">
    <text evidence="18">The sequence shown here is derived from an EMBL/GenBank/DDBJ whole genome shotgun (WGS) entry which is preliminary data.</text>
</comment>
<feature type="compositionally biased region" description="Acidic residues" evidence="13">
    <location>
        <begin position="1870"/>
        <end position="1883"/>
    </location>
</feature>
<dbReference type="GO" id="GO:0004692">
    <property type="term" value="F:cGMP-dependent protein kinase activity"/>
    <property type="evidence" value="ECO:0007669"/>
    <property type="project" value="UniProtKB-EC"/>
</dbReference>
<name>A0ABD3MQJ5_9STRA</name>
<evidence type="ECO:0000259" key="17">
    <source>
        <dbReference type="PROSITE" id="PS51285"/>
    </source>
</evidence>
<feature type="region of interest" description="Disordered" evidence="13">
    <location>
        <begin position="2033"/>
        <end position="2099"/>
    </location>
</feature>
<evidence type="ECO:0000256" key="1">
    <source>
        <dbReference type="ARBA" id="ARBA00006352"/>
    </source>
</evidence>
<dbReference type="PROSITE" id="PS00889">
    <property type="entry name" value="CNMP_BINDING_2"/>
    <property type="match status" value="1"/>
</dbReference>
<feature type="domain" description="Cyclic nucleotide-binding" evidence="15">
    <location>
        <begin position="1214"/>
        <end position="1343"/>
    </location>
</feature>
<dbReference type="InterPro" id="IPR014710">
    <property type="entry name" value="RmlC-like_jellyroll"/>
</dbReference>
<feature type="region of interest" description="Disordered" evidence="13">
    <location>
        <begin position="1"/>
        <end position="64"/>
    </location>
</feature>
<dbReference type="Pfam" id="PF00069">
    <property type="entry name" value="Pkinase"/>
    <property type="match status" value="1"/>
</dbReference>
<evidence type="ECO:0000256" key="2">
    <source>
        <dbReference type="ARBA" id="ARBA00012428"/>
    </source>
</evidence>
<dbReference type="SMART" id="SM00220">
    <property type="entry name" value="S_TKc"/>
    <property type="match status" value="1"/>
</dbReference>
<feature type="binding site" evidence="12">
    <location>
        <position position="1531"/>
    </location>
    <ligand>
        <name>ATP</name>
        <dbReference type="ChEBI" id="CHEBI:30616"/>
    </ligand>
</feature>
<dbReference type="InterPro" id="IPR035445">
    <property type="entry name" value="GYF-like_dom_sf"/>
</dbReference>
<feature type="domain" description="GYF" evidence="16">
    <location>
        <begin position="2291"/>
        <end position="2344"/>
    </location>
</feature>
<feature type="region of interest" description="Disordered" evidence="13">
    <location>
        <begin position="2360"/>
        <end position="2398"/>
    </location>
</feature>
<dbReference type="SUPFAM" id="SSF51206">
    <property type="entry name" value="cAMP-binding domain-like"/>
    <property type="match status" value="2"/>
</dbReference>
<dbReference type="InterPro" id="IPR007252">
    <property type="entry name" value="Nup84/Nup107"/>
</dbReference>
<dbReference type="Pfam" id="PF00027">
    <property type="entry name" value="cNMP_binding"/>
    <property type="match status" value="2"/>
</dbReference>
<evidence type="ECO:0000256" key="13">
    <source>
        <dbReference type="SAM" id="MobiDB-lite"/>
    </source>
</evidence>
<feature type="domain" description="Protein kinase" evidence="14">
    <location>
        <begin position="1494"/>
        <end position="1757"/>
    </location>
</feature>
<dbReference type="PANTHER" id="PTHR24353">
    <property type="entry name" value="CYCLIC NUCLEOTIDE-DEPENDENT PROTEIN KINASE"/>
    <property type="match status" value="1"/>
</dbReference>
<dbReference type="Gene3D" id="1.20.190.50">
    <property type="match status" value="1"/>
</dbReference>
<evidence type="ECO:0000259" key="16">
    <source>
        <dbReference type="PROSITE" id="PS50829"/>
    </source>
</evidence>
<dbReference type="SMART" id="SM00444">
    <property type="entry name" value="GYF"/>
    <property type="match status" value="1"/>
</dbReference>
<dbReference type="Gene3D" id="1.10.510.10">
    <property type="entry name" value="Transferase(Phosphotransferase) domain 1"/>
    <property type="match status" value="1"/>
</dbReference>
<sequence>MAYADNDEEMMDDGEDEEEFGRRGGPVGVQTPQPPPPATSSRRHRTTAAADDSMARNDEQQQDFENEVYDIDYANTTIESNTGEYDESTRLFHDALLSYLQNRERLMLTTSNHSKRVLQLKENGEDEDDIMGDVLDEPADAHEKAQENAALAEVEMKFLKSLGSICLSRASAMAGGGGSNNNIPQKNEGNFWNLLLALRAHGLPSLFYCVHGEDIPELTLAHDPTTLVDSAPADVLDICLGGDDVSLPLKRLYAVLRWIEDYHGRKFEESLDQEYQGNDENPLLPPPRRRTMWPSTLAALKQRGKSRSTVGVFHPDAPIQTALAKHHRSISPAGVAPFSLETQDEVDDARLLRACFMLIQAGRMEEATKLVHDCGQPWRAVSWTGGEPLSADGVGNPSRALWKSQCRKVAKAMAEIANTTQEASMADIAGTKGLYPSIAYEAAIMSLLSDNIDTAFSNPVFQTWEDGLHAILRSEVGIIEDDVLTSHNDARVEAVERGGGYFPYPGTEFQKLDTHFQGSGGNLGVALEILAASPMALMREEGGDPFRTGMTSFLVGQFSVKGFVEECALFCLEMEDDEEASFLRFITHLVLYVSTVLPGFCSELALPSEQDATTEESMVPLREQLILKYVAHLTSRRDLWPHVALYSSLLSEDNIIATFSSFLIHVHSGREREMTLKQARELFPEGFDCLILRNVVRDIISSDENDWTREPGEAAAPIGVASAHARMMRSIHWLCFYPEHGPDALAAANLLLRKFFLMAGSNNTCEASDSDTMHNSKVFIKQIFPRELLDVARESLPTIDGCMSMSSLQNLVAEYLSIEIYLKAHTKYMQFLGAIATTSPCHKSKKLVDGTQSKHESEIADKMERNTFRQKKAGLCKMIIESASRASDALMEVLTFEGGWLVDAEKSSGHDDYFDPEEAATRSDELERIRCSYVPKIVAMLHEVLNKTALWLEQIVHDTLAQFGDSAKDMILSLFGSFDASHRVDDDPSIGLLSSSKAAPGYWHKKALSLASVVANDGNCLHEAYDRADMESFLVLMAERLTKINFQVQVMVLRHSPKKGKLETSRTNMGAGASTHADGKVRIVKGAKVPANGPRLKPPKENGDGIGALDASDIKNLEEAKEEIRRLRLLAKEATTKNAYLERRLSNVSGVTTARFSNISGLTSGVTSTTSQRKKEARAAVMARGSDLTYVKKTIPKSDQVRNMIYHAIKRNMLFRACSEKELQDIIDAFDTAHFKADNVVIQQGDAGDTFYVVEEGQLDVMVSIADVNKDTGSSTRECQVGAPYLPGSSFGELALMYGSPRAATIRARTDCALWSLDRNAFKCITGSYKKKREGIIIETIRKVKIGDQVLGEVLDSSAVDAMALATQSDEFQKGDVIIRQGETGDAFYIIESGIIDVFIAEKGSEPVARLTSGQFFGEKALLSEDVRQATCIASTDAKCLTLMREDFVQMLGNLQDLLTASDKRLTIAPVTMDKVAKTPQETPITTKFELNDFEIRSTLGVGAFGRVKLVKVKPGQVPMNSNPNQTYALKCLSKRAIVDNGLQDHVVNERKIMSELNHPFILTFYGAMQDEQNVYFLLEVLLGGELFRILRSEGQFPESWSRFYAASVILAFCQIHSKQIAYRDLKPENLVLDAQGYLKIVDFGLAKKLVKGKTWTLCGTPDYLAPEVILNEGHDWSVDYWGLGVLIYEMTAGTPPFYADNPMEVYEKILSGNVHIPSQFSRGVGELIKKLLKICQSKRLGRTQGGASSVMKQKWFSGFDWHSLLARELVVPYKPHLKGTEDLSNFDDYPEEEDAVHYETMAKILPVIRRCTEVVAEIMNKGGGILRKKNSGTEVGEARRRAVTFSTQNHVARHNHNVHISTTNNNNDSDGDESYDSDEVEDAILASGDGFSSNIGGGGKRKHPDDDDDDVDMNHDTAAFRSAAEIEEAKRRRGRARRGFDESEDGGIGGNTKDDDDGRSSSGWKEVDDYDDDHHDDGHGFSLITDQDADPDAYESNAAGNASCPVEPFNMDAEKEGGMGYFDGDTYVFRQNKKPIDGEEDAWLDASSDDDDEEGESGRGGGGGLNSTAIWKPASTSRNTDQSKKKAKFVSEDDTPEQLGRRLATLLQSDSETAMAALTRYGTIIRDLQMQKQNILKKSKLKKRKRKKATLGASEVGDTTDDKEPHNAEVSSEDDSNSEVMNKLKSKMDQTRDTVEELTEIADALLFGGETEAYELTKMDWIHRYKLAEFFPMSSSTQMKRPIPFDDMQGPATKKSRVGYFDTISDTNTDENAEQQQTAATASHQPPMNEVTWEYKGNEDGIIHGPYSSRQMLEWTTCGYFVGASAVDIRQVGSSSDAINNLNEKGGDAKADVDDLMADLLDDDDDDNSKTKNSASKASESASSWMRSDEVDFSSYL</sequence>
<dbReference type="InterPro" id="IPR018490">
    <property type="entry name" value="cNMP-bd_dom_sf"/>
</dbReference>
<evidence type="ECO:0000313" key="18">
    <source>
        <dbReference type="EMBL" id="KAL3765722.1"/>
    </source>
</evidence>
<gene>
    <name evidence="18" type="ORF">ACHAWU_009690</name>
</gene>
<evidence type="ECO:0000256" key="6">
    <source>
        <dbReference type="ARBA" id="ARBA00022741"/>
    </source>
</evidence>
<dbReference type="PROSITE" id="PS00107">
    <property type="entry name" value="PROTEIN_KINASE_ATP"/>
    <property type="match status" value="1"/>
</dbReference>
<feature type="domain" description="Cyclic nucleotide-binding" evidence="15">
    <location>
        <begin position="1351"/>
        <end position="1453"/>
    </location>
</feature>
<dbReference type="PRINTS" id="PR00103">
    <property type="entry name" value="CAMPKINASE"/>
</dbReference>
<evidence type="ECO:0000256" key="5">
    <source>
        <dbReference type="ARBA" id="ARBA00022679"/>
    </source>
</evidence>
<dbReference type="InterPro" id="IPR000595">
    <property type="entry name" value="cNMP-bd_dom"/>
</dbReference>
<dbReference type="InterPro" id="IPR008271">
    <property type="entry name" value="Ser/Thr_kinase_AS"/>
</dbReference>
<keyword evidence="3" id="KW-0723">Serine/threonine-protein kinase</keyword>
<feature type="compositionally biased region" description="Acidic residues" evidence="13">
    <location>
        <begin position="2039"/>
        <end position="2056"/>
    </location>
</feature>
<keyword evidence="9" id="KW-0142">cGMP-binding</keyword>
<keyword evidence="4" id="KW-0140">cGMP</keyword>
<dbReference type="PROSITE" id="PS50829">
    <property type="entry name" value="GYF"/>
    <property type="match status" value="1"/>
</dbReference>
<comment type="catalytic activity">
    <reaction evidence="10">
        <text>L-threonyl-[protein] + ATP = O-phospho-L-threonyl-[protein] + ADP + H(+)</text>
        <dbReference type="Rhea" id="RHEA:46608"/>
        <dbReference type="Rhea" id="RHEA-COMP:11060"/>
        <dbReference type="Rhea" id="RHEA-COMP:11605"/>
        <dbReference type="ChEBI" id="CHEBI:15378"/>
        <dbReference type="ChEBI" id="CHEBI:30013"/>
        <dbReference type="ChEBI" id="CHEBI:30616"/>
        <dbReference type="ChEBI" id="CHEBI:61977"/>
        <dbReference type="ChEBI" id="CHEBI:456216"/>
        <dbReference type="EC" id="2.7.11.12"/>
    </reaction>
</comment>
<organism evidence="18 19">
    <name type="scientific">Discostella pseudostelligera</name>
    <dbReference type="NCBI Taxonomy" id="259834"/>
    <lineage>
        <taxon>Eukaryota</taxon>
        <taxon>Sar</taxon>
        <taxon>Stramenopiles</taxon>
        <taxon>Ochrophyta</taxon>
        <taxon>Bacillariophyta</taxon>
        <taxon>Coscinodiscophyceae</taxon>
        <taxon>Thalassiosirophycidae</taxon>
        <taxon>Stephanodiscales</taxon>
        <taxon>Stephanodiscaceae</taxon>
        <taxon>Discostella</taxon>
    </lineage>
</organism>
<dbReference type="InterPro" id="IPR000719">
    <property type="entry name" value="Prot_kinase_dom"/>
</dbReference>
<dbReference type="PROSITE" id="PS51285">
    <property type="entry name" value="AGC_KINASE_CTER"/>
    <property type="match status" value="1"/>
</dbReference>
<dbReference type="Gene3D" id="3.30.1490.40">
    <property type="match status" value="1"/>
</dbReference>
<dbReference type="SMART" id="SM00133">
    <property type="entry name" value="S_TK_X"/>
    <property type="match status" value="1"/>
</dbReference>
<evidence type="ECO:0000259" key="15">
    <source>
        <dbReference type="PROSITE" id="PS50042"/>
    </source>
</evidence>
<feature type="region of interest" description="Disordered" evidence="13">
    <location>
        <begin position="1854"/>
        <end position="2018"/>
    </location>
</feature>
<dbReference type="SUPFAM" id="SSF55277">
    <property type="entry name" value="GYF domain"/>
    <property type="match status" value="1"/>
</dbReference>
<dbReference type="GO" id="GO:0005524">
    <property type="term" value="F:ATP binding"/>
    <property type="evidence" value="ECO:0007669"/>
    <property type="project" value="UniProtKB-UniRule"/>
</dbReference>
<accession>A0ABD3MQJ5</accession>
<evidence type="ECO:0000256" key="9">
    <source>
        <dbReference type="ARBA" id="ARBA00022992"/>
    </source>
</evidence>
<dbReference type="PROSITE" id="PS00108">
    <property type="entry name" value="PROTEIN_KINASE_ST"/>
    <property type="match status" value="1"/>
</dbReference>
<keyword evidence="6 12" id="KW-0547">Nucleotide-binding</keyword>
<evidence type="ECO:0000256" key="4">
    <source>
        <dbReference type="ARBA" id="ARBA00022535"/>
    </source>
</evidence>
<feature type="domain" description="AGC-kinase C-terminal" evidence="17">
    <location>
        <begin position="1758"/>
        <end position="1814"/>
    </location>
</feature>
<feature type="compositionally biased region" description="Low complexity" evidence="13">
    <location>
        <begin position="2372"/>
        <end position="2385"/>
    </location>
</feature>
<keyword evidence="19" id="KW-1185">Reference proteome</keyword>
<comment type="catalytic activity">
    <reaction evidence="11">
        <text>L-seryl-[protein] + ATP = O-phospho-L-seryl-[protein] + ADP + H(+)</text>
        <dbReference type="Rhea" id="RHEA:17989"/>
        <dbReference type="Rhea" id="RHEA-COMP:9863"/>
        <dbReference type="Rhea" id="RHEA-COMP:11604"/>
        <dbReference type="ChEBI" id="CHEBI:15378"/>
        <dbReference type="ChEBI" id="CHEBI:29999"/>
        <dbReference type="ChEBI" id="CHEBI:30616"/>
        <dbReference type="ChEBI" id="CHEBI:83421"/>
        <dbReference type="ChEBI" id="CHEBI:456216"/>
        <dbReference type="EC" id="2.7.11.12"/>
    </reaction>
</comment>
<dbReference type="InterPro" id="IPR017441">
    <property type="entry name" value="Protein_kinase_ATP_BS"/>
</dbReference>
<dbReference type="PROSITE" id="PS00888">
    <property type="entry name" value="CNMP_BINDING_1"/>
    <property type="match status" value="2"/>
</dbReference>
<dbReference type="Gene3D" id="3.30.200.20">
    <property type="entry name" value="Phosphorylase Kinase, domain 1"/>
    <property type="match status" value="1"/>
</dbReference>
<dbReference type="Gene3D" id="1.10.3450.20">
    <property type="match status" value="1"/>
</dbReference>
<reference evidence="18 19" key="1">
    <citation type="submission" date="2024-10" db="EMBL/GenBank/DDBJ databases">
        <title>Updated reference genomes for cyclostephanoid diatoms.</title>
        <authorList>
            <person name="Roberts W.R."/>
            <person name="Alverson A.J."/>
        </authorList>
    </citation>
    <scope>NUCLEOTIDE SEQUENCE [LARGE SCALE GENOMIC DNA]</scope>
    <source>
        <strain evidence="18 19">AJA232-27</strain>
    </source>
</reference>
<dbReference type="EC" id="2.7.11.12" evidence="2"/>
<feature type="compositionally biased region" description="Polar residues" evidence="13">
    <location>
        <begin position="2067"/>
        <end position="2081"/>
    </location>
</feature>
<dbReference type="SMART" id="SM00100">
    <property type="entry name" value="cNMP"/>
    <property type="match status" value="2"/>
</dbReference>
<dbReference type="Pfam" id="PF04121">
    <property type="entry name" value="Nup84_Nup100"/>
    <property type="match status" value="1"/>
</dbReference>
<dbReference type="InterPro" id="IPR018488">
    <property type="entry name" value="cNMP-bd_CS"/>
</dbReference>
<comment type="similarity">
    <text evidence="1">Belongs to the protein kinase superfamily. AGC Ser/Thr protein kinase family. cGMP subfamily.</text>
</comment>
<evidence type="ECO:0000256" key="11">
    <source>
        <dbReference type="ARBA" id="ARBA00047462"/>
    </source>
</evidence>
<dbReference type="InterPro" id="IPR011009">
    <property type="entry name" value="Kinase-like_dom_sf"/>
</dbReference>
<evidence type="ECO:0000256" key="3">
    <source>
        <dbReference type="ARBA" id="ARBA00022527"/>
    </source>
</evidence>
<dbReference type="SUPFAM" id="SSF56112">
    <property type="entry name" value="Protein kinase-like (PK-like)"/>
    <property type="match status" value="1"/>
</dbReference>
<protein>
    <recommendedName>
        <fullName evidence="2">cGMP-dependent protein kinase</fullName>
        <ecNumber evidence="2">2.7.11.12</ecNumber>
    </recommendedName>
</protein>
<dbReference type="Pfam" id="PF02213">
    <property type="entry name" value="GYF"/>
    <property type="match status" value="1"/>
</dbReference>
<dbReference type="FunFam" id="1.10.510.10:FF:000005">
    <property type="entry name" value="cAMP-dependent protein kinase catalytic subunit alpha"/>
    <property type="match status" value="1"/>
</dbReference>
<dbReference type="EMBL" id="JALLBG020000092">
    <property type="protein sequence ID" value="KAL3765722.1"/>
    <property type="molecule type" value="Genomic_DNA"/>
</dbReference>
<feature type="region of interest" description="Disordered" evidence="13">
    <location>
        <begin position="1089"/>
        <end position="1108"/>
    </location>
</feature>
<dbReference type="InterPro" id="IPR003169">
    <property type="entry name" value="GYF"/>
</dbReference>
<feature type="compositionally biased region" description="Basic residues" evidence="13">
    <location>
        <begin position="2139"/>
        <end position="2150"/>
    </location>
</feature>
<proteinExistence type="inferred from homology"/>
<evidence type="ECO:0000259" key="14">
    <source>
        <dbReference type="PROSITE" id="PS50011"/>
    </source>
</evidence>